<name>A0A9P6TAP5_9BASI</name>
<dbReference type="OrthoDB" id="2550114at2759"/>
<feature type="transmembrane region" description="Helical" evidence="1">
    <location>
        <begin position="77"/>
        <end position="102"/>
    </location>
</feature>
<evidence type="ECO:0000313" key="3">
    <source>
        <dbReference type="Proteomes" id="UP000886653"/>
    </source>
</evidence>
<keyword evidence="1" id="KW-1133">Transmembrane helix</keyword>
<sequence>VIDEYQSSGITDRKSAHVFAGFGALYLILLSLPLIAFPRFLVLLLGPSFLVSNESSTEDSSTGKPEGLRTLNGLEIYLARLVGLSFITLAIILVLQTGSIPLTSSLASRSAKEEAAPYRQPTIFFITIFYGLLGFASWNVGLRFIGLAGSGLAAWGLYVFLFAVGNVRYIIFFIIRIIR</sequence>
<feature type="transmembrane region" description="Helical" evidence="1">
    <location>
        <begin position="123"/>
        <end position="146"/>
    </location>
</feature>
<keyword evidence="1" id="KW-0472">Membrane</keyword>
<protein>
    <submittedName>
        <fullName evidence="2">Uncharacterized protein</fullName>
    </submittedName>
</protein>
<dbReference type="EMBL" id="MU167277">
    <property type="protein sequence ID" value="KAG0145416.1"/>
    <property type="molecule type" value="Genomic_DNA"/>
</dbReference>
<keyword evidence="1" id="KW-0812">Transmembrane</keyword>
<dbReference type="Proteomes" id="UP000886653">
    <property type="component" value="Unassembled WGS sequence"/>
</dbReference>
<organism evidence="2 3">
    <name type="scientific">Cronartium quercuum f. sp. fusiforme G11</name>
    <dbReference type="NCBI Taxonomy" id="708437"/>
    <lineage>
        <taxon>Eukaryota</taxon>
        <taxon>Fungi</taxon>
        <taxon>Dikarya</taxon>
        <taxon>Basidiomycota</taxon>
        <taxon>Pucciniomycotina</taxon>
        <taxon>Pucciniomycetes</taxon>
        <taxon>Pucciniales</taxon>
        <taxon>Coleosporiaceae</taxon>
        <taxon>Cronartium</taxon>
    </lineage>
</organism>
<accession>A0A9P6TAP5</accession>
<dbReference type="PANTHER" id="PTHR39605:SF1">
    <property type="entry name" value="MAJOR FACILITATOR SUPERFAMILY (MFS) PROFILE DOMAIN-CONTAINING PROTEIN"/>
    <property type="match status" value="1"/>
</dbReference>
<evidence type="ECO:0000313" key="2">
    <source>
        <dbReference type="EMBL" id="KAG0145416.1"/>
    </source>
</evidence>
<keyword evidence="3" id="KW-1185">Reference proteome</keyword>
<dbReference type="PANTHER" id="PTHR39605">
    <property type="entry name" value="MAJOR FACILITATOR SUPERFAMILY (MFS) PROFILE DOMAIN-CONTAINING PROTEIN"/>
    <property type="match status" value="1"/>
</dbReference>
<reference evidence="2" key="1">
    <citation type="submission" date="2013-11" db="EMBL/GenBank/DDBJ databases">
        <title>Genome sequence of the fusiform rust pathogen reveals effectors for host alternation and coevolution with pine.</title>
        <authorList>
            <consortium name="DOE Joint Genome Institute"/>
            <person name="Smith K."/>
            <person name="Pendleton A."/>
            <person name="Kubisiak T."/>
            <person name="Anderson C."/>
            <person name="Salamov A."/>
            <person name="Aerts A."/>
            <person name="Riley R."/>
            <person name="Clum A."/>
            <person name="Lindquist E."/>
            <person name="Ence D."/>
            <person name="Campbell M."/>
            <person name="Kronenberg Z."/>
            <person name="Feau N."/>
            <person name="Dhillon B."/>
            <person name="Hamelin R."/>
            <person name="Burleigh J."/>
            <person name="Smith J."/>
            <person name="Yandell M."/>
            <person name="Nelson C."/>
            <person name="Grigoriev I."/>
            <person name="Davis J."/>
        </authorList>
    </citation>
    <scope>NUCLEOTIDE SEQUENCE</scope>
    <source>
        <strain evidence="2">G11</strain>
    </source>
</reference>
<feature type="transmembrane region" description="Helical" evidence="1">
    <location>
        <begin position="18"/>
        <end position="41"/>
    </location>
</feature>
<gene>
    <name evidence="2" type="ORF">CROQUDRAFT_45858</name>
</gene>
<evidence type="ECO:0000256" key="1">
    <source>
        <dbReference type="SAM" id="Phobius"/>
    </source>
</evidence>
<comment type="caution">
    <text evidence="2">The sequence shown here is derived from an EMBL/GenBank/DDBJ whole genome shotgun (WGS) entry which is preliminary data.</text>
</comment>
<proteinExistence type="predicted"/>
<dbReference type="AlphaFoldDB" id="A0A9P6TAP5"/>
<feature type="non-terminal residue" evidence="2">
    <location>
        <position position="1"/>
    </location>
</feature>
<feature type="transmembrane region" description="Helical" evidence="1">
    <location>
        <begin position="152"/>
        <end position="175"/>
    </location>
</feature>